<feature type="domain" description="Glycoside hydrolase family 20 catalytic" evidence="8">
    <location>
        <begin position="161"/>
        <end position="507"/>
    </location>
</feature>
<name>A0A9D9DIN6_9BACT</name>
<reference evidence="10" key="1">
    <citation type="submission" date="2020-10" db="EMBL/GenBank/DDBJ databases">
        <authorList>
            <person name="Gilroy R."/>
        </authorList>
    </citation>
    <scope>NUCLEOTIDE SEQUENCE</scope>
    <source>
        <strain evidence="10">15467</strain>
    </source>
</reference>
<dbReference type="GO" id="GO:0004563">
    <property type="term" value="F:beta-N-acetylhexosaminidase activity"/>
    <property type="evidence" value="ECO:0007669"/>
    <property type="project" value="UniProtKB-EC"/>
</dbReference>
<evidence type="ECO:0000256" key="2">
    <source>
        <dbReference type="ARBA" id="ARBA00006285"/>
    </source>
</evidence>
<dbReference type="InterPro" id="IPR029018">
    <property type="entry name" value="Hex-like_dom2"/>
</dbReference>
<evidence type="ECO:0000256" key="4">
    <source>
        <dbReference type="ARBA" id="ARBA00022801"/>
    </source>
</evidence>
<gene>
    <name evidence="10" type="ORF">IAC68_00235</name>
</gene>
<protein>
    <recommendedName>
        <fullName evidence="3">beta-N-acetylhexosaminidase</fullName>
        <ecNumber evidence="3">3.2.1.52</ecNumber>
    </recommendedName>
</protein>
<dbReference type="SUPFAM" id="SSF51445">
    <property type="entry name" value="(Trans)glycosidases"/>
    <property type="match status" value="1"/>
</dbReference>
<organism evidence="10 11">
    <name type="scientific">Candidatus Egerieousia excrementavium</name>
    <dbReference type="NCBI Taxonomy" id="2840778"/>
    <lineage>
        <taxon>Bacteria</taxon>
        <taxon>Pseudomonadati</taxon>
        <taxon>Bacteroidota</taxon>
        <taxon>Bacteroidia</taxon>
        <taxon>Bacteroidales</taxon>
        <taxon>Candidatus Egerieousia</taxon>
    </lineage>
</organism>
<evidence type="ECO:0000256" key="5">
    <source>
        <dbReference type="ARBA" id="ARBA00023295"/>
    </source>
</evidence>
<sequence length="549" mass="62738">MKKFFLLLAMFAGSVFSLGADCTQGFLPIIPQPLSVELNDGGYRTGEDGIIYYYTENPVASGKSVSFLKKYLSEYYDIELKETGKKNKADLRFCLASDSSRKEGAYTLSITEEGVELSGYNEPGLFYATQSLIQLLPCDGTAGREEAILLPCAEIYDEPRFSYRGMHLDVVRHIFPVEFVKKYIDYLALHKMNYFHWHLTDDQGWRMESRSHPRLNEYGSYREATIIGIFPGTGVDSTRYGGYYTVEQLEEIVDYAADRYITIVPEIDIPAHSMAILSAYPQFGTEPGRKVKPAITWGIFNRQNNVLAPSEELFSFLEDVFNELMDVFPGKYIHIGCDECAPRWWQESEKVQDFIREHNLGDERGLHGYFAWRVGEIVKKRGRIPVGWDDITKDKVPEGTTVMCWRGADNGYKAAAEGHQVIMTPSRISYLNRMQRPGEDSLCHRSLTTLEDVYKFDPVPDSIPAGIAENIVGGQGCMWTEYFAYPSSVEYAVFPRMSAIAELYWTAADKKNWPLFLMKMPCQFRRYDLWGASSCKYVFESELIPFNEE</sequence>
<evidence type="ECO:0000259" key="8">
    <source>
        <dbReference type="Pfam" id="PF00728"/>
    </source>
</evidence>
<keyword evidence="4" id="KW-0378">Hydrolase</keyword>
<comment type="catalytic activity">
    <reaction evidence="1">
        <text>Hydrolysis of terminal non-reducing N-acetyl-D-hexosamine residues in N-acetyl-beta-D-hexosaminides.</text>
        <dbReference type="EC" id="3.2.1.52"/>
    </reaction>
</comment>
<dbReference type="AlphaFoldDB" id="A0A9D9DIN6"/>
<keyword evidence="7" id="KW-0732">Signal</keyword>
<proteinExistence type="inferred from homology"/>
<feature type="domain" description="Beta-hexosaminidase bacterial type N-terminal" evidence="9">
    <location>
        <begin position="28"/>
        <end position="157"/>
    </location>
</feature>
<feature type="active site" description="Proton donor" evidence="6">
    <location>
        <position position="339"/>
    </location>
</feature>
<dbReference type="EMBL" id="JADINB010000006">
    <property type="protein sequence ID" value="MBO8428349.1"/>
    <property type="molecule type" value="Genomic_DNA"/>
</dbReference>
<dbReference type="InterPro" id="IPR015883">
    <property type="entry name" value="Glyco_hydro_20_cat"/>
</dbReference>
<dbReference type="Pfam" id="PF02838">
    <property type="entry name" value="Glyco_hydro_20b"/>
    <property type="match status" value="1"/>
</dbReference>
<dbReference type="PANTHER" id="PTHR22600:SF57">
    <property type="entry name" value="BETA-N-ACETYLHEXOSAMINIDASE"/>
    <property type="match status" value="1"/>
</dbReference>
<dbReference type="PANTHER" id="PTHR22600">
    <property type="entry name" value="BETA-HEXOSAMINIDASE"/>
    <property type="match status" value="1"/>
</dbReference>
<evidence type="ECO:0000259" key="9">
    <source>
        <dbReference type="Pfam" id="PF02838"/>
    </source>
</evidence>
<dbReference type="GO" id="GO:0030203">
    <property type="term" value="P:glycosaminoglycan metabolic process"/>
    <property type="evidence" value="ECO:0007669"/>
    <property type="project" value="TreeGrafter"/>
</dbReference>
<evidence type="ECO:0000256" key="3">
    <source>
        <dbReference type="ARBA" id="ARBA00012663"/>
    </source>
</evidence>
<dbReference type="Proteomes" id="UP000823635">
    <property type="component" value="Unassembled WGS sequence"/>
</dbReference>
<dbReference type="Gene3D" id="3.30.379.10">
    <property type="entry name" value="Chitobiase/beta-hexosaminidase domain 2-like"/>
    <property type="match status" value="1"/>
</dbReference>
<comment type="caution">
    <text evidence="10">The sequence shown here is derived from an EMBL/GenBank/DDBJ whole genome shotgun (WGS) entry which is preliminary data.</text>
</comment>
<dbReference type="InterPro" id="IPR015882">
    <property type="entry name" value="HEX_bac_N"/>
</dbReference>
<evidence type="ECO:0000256" key="6">
    <source>
        <dbReference type="PIRSR" id="PIRSR625705-1"/>
    </source>
</evidence>
<keyword evidence="5" id="KW-0326">Glycosidase</keyword>
<reference evidence="10" key="2">
    <citation type="journal article" date="2021" name="PeerJ">
        <title>Extensive microbial diversity within the chicken gut microbiome revealed by metagenomics and culture.</title>
        <authorList>
            <person name="Gilroy R."/>
            <person name="Ravi A."/>
            <person name="Getino M."/>
            <person name="Pursley I."/>
            <person name="Horton D.L."/>
            <person name="Alikhan N.F."/>
            <person name="Baker D."/>
            <person name="Gharbi K."/>
            <person name="Hall N."/>
            <person name="Watson M."/>
            <person name="Adriaenssens E.M."/>
            <person name="Foster-Nyarko E."/>
            <person name="Jarju S."/>
            <person name="Secka A."/>
            <person name="Antonio M."/>
            <person name="Oren A."/>
            <person name="Chaudhuri R.R."/>
            <person name="La Ragione R."/>
            <person name="Hildebrand F."/>
            <person name="Pallen M.J."/>
        </authorList>
    </citation>
    <scope>NUCLEOTIDE SEQUENCE</scope>
    <source>
        <strain evidence="10">15467</strain>
    </source>
</reference>
<dbReference type="Gene3D" id="3.20.20.80">
    <property type="entry name" value="Glycosidases"/>
    <property type="match status" value="1"/>
</dbReference>
<dbReference type="CDD" id="cd06563">
    <property type="entry name" value="GH20_chitobiase-like"/>
    <property type="match status" value="1"/>
</dbReference>
<dbReference type="InterPro" id="IPR017853">
    <property type="entry name" value="GH"/>
</dbReference>
<comment type="similarity">
    <text evidence="2">Belongs to the glycosyl hydrolase 20 family.</text>
</comment>
<evidence type="ECO:0000256" key="7">
    <source>
        <dbReference type="SAM" id="SignalP"/>
    </source>
</evidence>
<evidence type="ECO:0000313" key="10">
    <source>
        <dbReference type="EMBL" id="MBO8428349.1"/>
    </source>
</evidence>
<dbReference type="EC" id="3.2.1.52" evidence="3"/>
<dbReference type="SUPFAM" id="SSF55545">
    <property type="entry name" value="beta-N-acetylhexosaminidase-like domain"/>
    <property type="match status" value="1"/>
</dbReference>
<dbReference type="Pfam" id="PF00728">
    <property type="entry name" value="Glyco_hydro_20"/>
    <property type="match status" value="1"/>
</dbReference>
<feature type="chain" id="PRO_5039084998" description="beta-N-acetylhexosaminidase" evidence="7">
    <location>
        <begin position="21"/>
        <end position="549"/>
    </location>
</feature>
<dbReference type="PRINTS" id="PR00738">
    <property type="entry name" value="GLHYDRLASE20"/>
</dbReference>
<accession>A0A9D9DIN6</accession>
<evidence type="ECO:0000313" key="11">
    <source>
        <dbReference type="Proteomes" id="UP000823635"/>
    </source>
</evidence>
<feature type="signal peptide" evidence="7">
    <location>
        <begin position="1"/>
        <end position="20"/>
    </location>
</feature>
<dbReference type="GO" id="GO:0016020">
    <property type="term" value="C:membrane"/>
    <property type="evidence" value="ECO:0007669"/>
    <property type="project" value="TreeGrafter"/>
</dbReference>
<dbReference type="InterPro" id="IPR025705">
    <property type="entry name" value="Beta_hexosaminidase_sua/sub"/>
</dbReference>
<dbReference type="GO" id="GO:0005975">
    <property type="term" value="P:carbohydrate metabolic process"/>
    <property type="evidence" value="ECO:0007669"/>
    <property type="project" value="InterPro"/>
</dbReference>
<evidence type="ECO:0000256" key="1">
    <source>
        <dbReference type="ARBA" id="ARBA00001231"/>
    </source>
</evidence>